<dbReference type="GeneID" id="34614532"/>
<dbReference type="Proteomes" id="UP000184188">
    <property type="component" value="Unassembled WGS sequence"/>
</dbReference>
<dbReference type="Pfam" id="PF00756">
    <property type="entry name" value="Esterase"/>
    <property type="match status" value="1"/>
</dbReference>
<gene>
    <name evidence="1" type="ORF">ASPZODRAFT_26897</name>
</gene>
<dbReference type="OrthoDB" id="5286829at2759"/>
<dbReference type="RefSeq" id="XP_022579363.1">
    <property type="nucleotide sequence ID" value="XM_022728068.1"/>
</dbReference>
<accession>A0A1L9SCI2</accession>
<dbReference type="Gene3D" id="3.40.50.1820">
    <property type="entry name" value="alpha/beta hydrolase"/>
    <property type="match status" value="1"/>
</dbReference>
<sequence length="300" mass="33937">MQRELFPPMPTQWNENHGVMIMEDDIFLNAWIDPDVINISKDISAKVYLQTTRGTGFQGSYLLRLPPGYEAGEESYPVLYWLHSGLQTSRSCHWALQFHGQKIEEGLMPKCIIVAPPGTETKAGVFSISNLTLRGKGGVQVLPQGRYIDNYDGTRPLATIIKNDLVNAIITRFRTIRHKSARWFEGSSMEGWITEPSIVALNNPDILCAASAIAPAVLWKMEDEAGDMPTRIPSGEKGFRLVEAMPRMINRMRDLKYNFQTKEAPGVGHYYQRILAEVEDSVWAWWMDEVAPQVVKPEVL</sequence>
<evidence type="ECO:0000313" key="1">
    <source>
        <dbReference type="EMBL" id="OJJ44853.1"/>
    </source>
</evidence>
<name>A0A1L9SCI2_9EURO</name>
<dbReference type="SUPFAM" id="SSF53474">
    <property type="entry name" value="alpha/beta-Hydrolases"/>
    <property type="match status" value="1"/>
</dbReference>
<protein>
    <submittedName>
        <fullName evidence="1">Uncharacterized protein</fullName>
    </submittedName>
</protein>
<dbReference type="AlphaFoldDB" id="A0A1L9SCI2"/>
<keyword evidence="2" id="KW-1185">Reference proteome</keyword>
<dbReference type="VEuPathDB" id="FungiDB:ASPZODRAFT_26897"/>
<dbReference type="InterPro" id="IPR029058">
    <property type="entry name" value="AB_hydrolase_fold"/>
</dbReference>
<dbReference type="EMBL" id="KV878346">
    <property type="protein sequence ID" value="OJJ44853.1"/>
    <property type="molecule type" value="Genomic_DNA"/>
</dbReference>
<dbReference type="InterPro" id="IPR050583">
    <property type="entry name" value="Mycobacterial_A85_antigen"/>
</dbReference>
<evidence type="ECO:0000313" key="2">
    <source>
        <dbReference type="Proteomes" id="UP000184188"/>
    </source>
</evidence>
<dbReference type="PANTHER" id="PTHR48098">
    <property type="entry name" value="ENTEROCHELIN ESTERASE-RELATED"/>
    <property type="match status" value="1"/>
</dbReference>
<reference evidence="2" key="1">
    <citation type="journal article" date="2017" name="Genome Biol.">
        <title>Comparative genomics reveals high biological diversity and specific adaptations in the industrially and medically important fungal genus Aspergillus.</title>
        <authorList>
            <person name="de Vries R.P."/>
            <person name="Riley R."/>
            <person name="Wiebenga A."/>
            <person name="Aguilar-Osorio G."/>
            <person name="Amillis S."/>
            <person name="Uchima C.A."/>
            <person name="Anderluh G."/>
            <person name="Asadollahi M."/>
            <person name="Askin M."/>
            <person name="Barry K."/>
            <person name="Battaglia E."/>
            <person name="Bayram O."/>
            <person name="Benocci T."/>
            <person name="Braus-Stromeyer S.A."/>
            <person name="Caldana C."/>
            <person name="Canovas D."/>
            <person name="Cerqueira G.C."/>
            <person name="Chen F."/>
            <person name="Chen W."/>
            <person name="Choi C."/>
            <person name="Clum A."/>
            <person name="Dos Santos R.A."/>
            <person name="Damasio A.R."/>
            <person name="Diallinas G."/>
            <person name="Emri T."/>
            <person name="Fekete E."/>
            <person name="Flipphi M."/>
            <person name="Freyberg S."/>
            <person name="Gallo A."/>
            <person name="Gournas C."/>
            <person name="Habgood R."/>
            <person name="Hainaut M."/>
            <person name="Harispe M.L."/>
            <person name="Henrissat B."/>
            <person name="Hilden K.S."/>
            <person name="Hope R."/>
            <person name="Hossain A."/>
            <person name="Karabika E."/>
            <person name="Karaffa L."/>
            <person name="Karanyi Z."/>
            <person name="Krasevec N."/>
            <person name="Kuo A."/>
            <person name="Kusch H."/>
            <person name="LaButti K."/>
            <person name="Lagendijk E.L."/>
            <person name="Lapidus A."/>
            <person name="Levasseur A."/>
            <person name="Lindquist E."/>
            <person name="Lipzen A."/>
            <person name="Logrieco A.F."/>
            <person name="MacCabe A."/>
            <person name="Maekelae M.R."/>
            <person name="Malavazi I."/>
            <person name="Melin P."/>
            <person name="Meyer V."/>
            <person name="Mielnichuk N."/>
            <person name="Miskei M."/>
            <person name="Molnar A.P."/>
            <person name="Mule G."/>
            <person name="Ngan C.Y."/>
            <person name="Orejas M."/>
            <person name="Orosz E."/>
            <person name="Ouedraogo J.P."/>
            <person name="Overkamp K.M."/>
            <person name="Park H.-S."/>
            <person name="Perrone G."/>
            <person name="Piumi F."/>
            <person name="Punt P.J."/>
            <person name="Ram A.F."/>
            <person name="Ramon A."/>
            <person name="Rauscher S."/>
            <person name="Record E."/>
            <person name="Riano-Pachon D.M."/>
            <person name="Robert V."/>
            <person name="Roehrig J."/>
            <person name="Ruller R."/>
            <person name="Salamov A."/>
            <person name="Salih N.S."/>
            <person name="Samson R.A."/>
            <person name="Sandor E."/>
            <person name="Sanguinetti M."/>
            <person name="Schuetze T."/>
            <person name="Sepcic K."/>
            <person name="Shelest E."/>
            <person name="Sherlock G."/>
            <person name="Sophianopoulou V."/>
            <person name="Squina F.M."/>
            <person name="Sun H."/>
            <person name="Susca A."/>
            <person name="Todd R.B."/>
            <person name="Tsang A."/>
            <person name="Unkles S.E."/>
            <person name="van de Wiele N."/>
            <person name="van Rossen-Uffink D."/>
            <person name="Oliveira J.V."/>
            <person name="Vesth T.C."/>
            <person name="Visser J."/>
            <person name="Yu J.-H."/>
            <person name="Zhou M."/>
            <person name="Andersen M.R."/>
            <person name="Archer D.B."/>
            <person name="Baker S.E."/>
            <person name="Benoit I."/>
            <person name="Brakhage A.A."/>
            <person name="Braus G.H."/>
            <person name="Fischer R."/>
            <person name="Frisvad J.C."/>
            <person name="Goldman G.H."/>
            <person name="Houbraken J."/>
            <person name="Oakley B."/>
            <person name="Pocsi I."/>
            <person name="Scazzocchio C."/>
            <person name="Seiboth B."/>
            <person name="vanKuyk P.A."/>
            <person name="Wortman J."/>
            <person name="Dyer P.S."/>
            <person name="Grigoriev I.V."/>
        </authorList>
    </citation>
    <scope>NUCLEOTIDE SEQUENCE [LARGE SCALE GENOMIC DNA]</scope>
    <source>
        <strain evidence="2">CBS 506.65</strain>
    </source>
</reference>
<proteinExistence type="predicted"/>
<organism evidence="1 2">
    <name type="scientific">Penicilliopsis zonata CBS 506.65</name>
    <dbReference type="NCBI Taxonomy" id="1073090"/>
    <lineage>
        <taxon>Eukaryota</taxon>
        <taxon>Fungi</taxon>
        <taxon>Dikarya</taxon>
        <taxon>Ascomycota</taxon>
        <taxon>Pezizomycotina</taxon>
        <taxon>Eurotiomycetes</taxon>
        <taxon>Eurotiomycetidae</taxon>
        <taxon>Eurotiales</taxon>
        <taxon>Aspergillaceae</taxon>
        <taxon>Penicilliopsis</taxon>
    </lineage>
</organism>
<dbReference type="InterPro" id="IPR000801">
    <property type="entry name" value="Esterase-like"/>
</dbReference>